<dbReference type="EMBL" id="CP002582">
    <property type="protein sequence ID" value="ADZ82731.1"/>
    <property type="molecule type" value="Genomic_DNA"/>
</dbReference>
<name>F2JRC2_CELLD</name>
<sequence>MNFEKQIKPFWWNDSNGSFSVCLNAGDYKPEIFESREDEGCEGNGYDWEALARVFLEEKCEELLEDIEFDSEAGMFCAYSEDSEALKKFVLAFKDACEDSEFILELFSRAEID</sequence>
<gene>
    <name evidence="1" type="ordered locus">Clole_0999</name>
</gene>
<dbReference type="HOGENOM" id="CLU_148462_0_0_9"/>
<protein>
    <recommendedName>
        <fullName evidence="3">Immunity protein 51</fullName>
    </recommendedName>
</protein>
<dbReference type="RefSeq" id="WP_013656030.1">
    <property type="nucleotide sequence ID" value="NC_015275.1"/>
</dbReference>
<reference evidence="1 2" key="1">
    <citation type="journal article" date="2011" name="J. Bacteriol.">
        <title>Complete genome sequence of the cellulose-degrading bacterium Cellulosilyticum lentocellum.</title>
        <authorList>
            <consortium name="US DOE Joint Genome Institute"/>
            <person name="Miller D.A."/>
            <person name="Suen G."/>
            <person name="Bruce D."/>
            <person name="Copeland A."/>
            <person name="Cheng J.F."/>
            <person name="Detter C."/>
            <person name="Goodwin L.A."/>
            <person name="Han C.S."/>
            <person name="Hauser L.J."/>
            <person name="Land M.L."/>
            <person name="Lapidus A."/>
            <person name="Lucas S."/>
            <person name="Meincke L."/>
            <person name="Pitluck S."/>
            <person name="Tapia R."/>
            <person name="Teshima H."/>
            <person name="Woyke T."/>
            <person name="Fox B.G."/>
            <person name="Angert E.R."/>
            <person name="Currie C.R."/>
        </authorList>
    </citation>
    <scope>NUCLEOTIDE SEQUENCE [LARGE SCALE GENOMIC DNA]</scope>
    <source>
        <strain evidence="2">ATCC 49066 / DSM 5427 / NCIMB 11756 / RHM5</strain>
    </source>
</reference>
<dbReference type="KEGG" id="cle:Clole_0999"/>
<dbReference type="AlphaFoldDB" id="F2JRC2"/>
<evidence type="ECO:0000313" key="1">
    <source>
        <dbReference type="EMBL" id="ADZ82731.1"/>
    </source>
</evidence>
<evidence type="ECO:0000313" key="2">
    <source>
        <dbReference type="Proteomes" id="UP000008467"/>
    </source>
</evidence>
<dbReference type="InterPro" id="IPR028956">
    <property type="entry name" value="Imm51"/>
</dbReference>
<dbReference type="eggNOG" id="ENOG5032UH3">
    <property type="taxonomic scope" value="Bacteria"/>
</dbReference>
<dbReference type="Proteomes" id="UP000008467">
    <property type="component" value="Chromosome"/>
</dbReference>
<organism evidence="1 2">
    <name type="scientific">Cellulosilyticum lentocellum (strain ATCC 49066 / DSM 5427 / NCIMB 11756 / RHM5)</name>
    <name type="common">Clostridium lentocellum</name>
    <dbReference type="NCBI Taxonomy" id="642492"/>
    <lineage>
        <taxon>Bacteria</taxon>
        <taxon>Bacillati</taxon>
        <taxon>Bacillota</taxon>
        <taxon>Clostridia</taxon>
        <taxon>Lachnospirales</taxon>
        <taxon>Cellulosilyticaceae</taxon>
        <taxon>Cellulosilyticum</taxon>
    </lineage>
</organism>
<proteinExistence type="predicted"/>
<dbReference type="Pfam" id="PF15595">
    <property type="entry name" value="Imm51"/>
    <property type="match status" value="1"/>
</dbReference>
<evidence type="ECO:0008006" key="3">
    <source>
        <dbReference type="Google" id="ProtNLM"/>
    </source>
</evidence>
<accession>F2JRC2</accession>
<keyword evidence="2" id="KW-1185">Reference proteome</keyword>